<evidence type="ECO:0000256" key="4">
    <source>
        <dbReference type="PROSITE-ProRule" id="PRU00335"/>
    </source>
</evidence>
<evidence type="ECO:0000313" key="6">
    <source>
        <dbReference type="EMBL" id="AXR06007.1"/>
    </source>
</evidence>
<sequence>MPAGRKRAFDEQAALDAAMNVFWTKGYAGASLAHLTQAMGVNKPSLYSAFGNKEALFIRTTEHYIQQNMQHHLAELEGYNCALGERLRRYMKSIVNMQCEQSSGRGCYLVLCQNEIAGSHIPHEAKALLEDIDAQAYTRLVRLFKEDAHARALGVANRADEHALTLYTVLKGTASMARTGKKAAQLYGVIDTTLSGMGL</sequence>
<dbReference type="InterPro" id="IPR023772">
    <property type="entry name" value="DNA-bd_HTH_TetR-type_CS"/>
</dbReference>
<dbReference type="Gene3D" id="1.10.10.60">
    <property type="entry name" value="Homeodomain-like"/>
    <property type="match status" value="1"/>
</dbReference>
<accession>A0A346NKF0</accession>
<feature type="domain" description="HTH tetR-type" evidence="5">
    <location>
        <begin position="8"/>
        <end position="68"/>
    </location>
</feature>
<dbReference type="SUPFAM" id="SSF48498">
    <property type="entry name" value="Tetracyclin repressor-like, C-terminal domain"/>
    <property type="match status" value="1"/>
</dbReference>
<dbReference type="Gene3D" id="1.10.357.10">
    <property type="entry name" value="Tetracycline Repressor, domain 2"/>
    <property type="match status" value="1"/>
</dbReference>
<evidence type="ECO:0000256" key="3">
    <source>
        <dbReference type="ARBA" id="ARBA00023163"/>
    </source>
</evidence>
<dbReference type="PRINTS" id="PR00455">
    <property type="entry name" value="HTHTETR"/>
</dbReference>
<dbReference type="PROSITE" id="PS50977">
    <property type="entry name" value="HTH_TETR_2"/>
    <property type="match status" value="1"/>
</dbReference>
<dbReference type="InterPro" id="IPR036271">
    <property type="entry name" value="Tet_transcr_reg_TetR-rel_C_sf"/>
</dbReference>
<dbReference type="PANTHER" id="PTHR47506:SF1">
    <property type="entry name" value="HTH-TYPE TRANSCRIPTIONAL REGULATOR YJDC"/>
    <property type="match status" value="1"/>
</dbReference>
<name>A0A346NKF0_9ALTE</name>
<dbReference type="Pfam" id="PF00440">
    <property type="entry name" value="TetR_N"/>
    <property type="match status" value="1"/>
</dbReference>
<dbReference type="SUPFAM" id="SSF46689">
    <property type="entry name" value="Homeodomain-like"/>
    <property type="match status" value="1"/>
</dbReference>
<organism evidence="6 7">
    <name type="scientific">Salinimonas sediminis</name>
    <dbReference type="NCBI Taxonomy" id="2303538"/>
    <lineage>
        <taxon>Bacteria</taxon>
        <taxon>Pseudomonadati</taxon>
        <taxon>Pseudomonadota</taxon>
        <taxon>Gammaproteobacteria</taxon>
        <taxon>Alteromonadales</taxon>
        <taxon>Alteromonadaceae</taxon>
        <taxon>Alteromonas/Salinimonas group</taxon>
        <taxon>Salinimonas</taxon>
    </lineage>
</organism>
<evidence type="ECO:0000259" key="5">
    <source>
        <dbReference type="PROSITE" id="PS50977"/>
    </source>
</evidence>
<reference evidence="6 7" key="1">
    <citation type="submission" date="2018-08" db="EMBL/GenBank/DDBJ databases">
        <title>Salinimonas sediminis sp. nov., a piezophilic bacterium isolated from a deep-sea sediment sample from the New Britain Trench.</title>
        <authorList>
            <person name="Cao J."/>
        </authorList>
    </citation>
    <scope>NUCLEOTIDE SEQUENCE [LARGE SCALE GENOMIC DNA]</scope>
    <source>
        <strain evidence="6 7">N102</strain>
    </source>
</reference>
<feature type="DNA-binding region" description="H-T-H motif" evidence="4">
    <location>
        <begin position="31"/>
        <end position="50"/>
    </location>
</feature>
<keyword evidence="3" id="KW-0804">Transcription</keyword>
<dbReference type="OrthoDB" id="270177at2"/>
<protein>
    <submittedName>
        <fullName evidence="6">TetR/AcrR family transcriptional regulator</fullName>
    </submittedName>
</protein>
<evidence type="ECO:0000256" key="1">
    <source>
        <dbReference type="ARBA" id="ARBA00023015"/>
    </source>
</evidence>
<dbReference type="PROSITE" id="PS01081">
    <property type="entry name" value="HTH_TETR_1"/>
    <property type="match status" value="1"/>
</dbReference>
<dbReference type="Proteomes" id="UP000262073">
    <property type="component" value="Chromosome"/>
</dbReference>
<dbReference type="PANTHER" id="PTHR47506">
    <property type="entry name" value="TRANSCRIPTIONAL REGULATORY PROTEIN"/>
    <property type="match status" value="1"/>
</dbReference>
<keyword evidence="1" id="KW-0805">Transcription regulation</keyword>
<gene>
    <name evidence="6" type="ORF">D0Y50_06240</name>
</gene>
<keyword evidence="2 4" id="KW-0238">DNA-binding</keyword>
<dbReference type="AlphaFoldDB" id="A0A346NKF0"/>
<dbReference type="GO" id="GO:0003677">
    <property type="term" value="F:DNA binding"/>
    <property type="evidence" value="ECO:0007669"/>
    <property type="project" value="UniProtKB-UniRule"/>
</dbReference>
<dbReference type="InterPro" id="IPR009057">
    <property type="entry name" value="Homeodomain-like_sf"/>
</dbReference>
<dbReference type="EMBL" id="CP031769">
    <property type="protein sequence ID" value="AXR06007.1"/>
    <property type="molecule type" value="Genomic_DNA"/>
</dbReference>
<dbReference type="InterPro" id="IPR001647">
    <property type="entry name" value="HTH_TetR"/>
</dbReference>
<dbReference type="RefSeq" id="WP_117315993.1">
    <property type="nucleotide sequence ID" value="NZ_CP031769.1"/>
</dbReference>
<proteinExistence type="predicted"/>
<evidence type="ECO:0000313" key="7">
    <source>
        <dbReference type="Proteomes" id="UP000262073"/>
    </source>
</evidence>
<dbReference type="KEGG" id="salm:D0Y50_06240"/>
<keyword evidence="7" id="KW-1185">Reference proteome</keyword>
<evidence type="ECO:0000256" key="2">
    <source>
        <dbReference type="ARBA" id="ARBA00023125"/>
    </source>
</evidence>